<sequence>MTAALVAGSMFGTGTAVATEAADTVGERRSYTGEIDGAKYRVEVPKRWNGTLLLYSHGYYPAGWGPEKIALTNSEEAEKALLAKGFALAASDYKGTHGYAVADALTDQLALRDWFDQNVGRPRRTISTGQSMGGTVATLLGERHPGRFDGVLAMCAEYDGNGTWNTTLDMTYALKTLLVPAADQDIDLVRPRDPERSVKVLVAAIDRALETEHGRARLALVGALGNIPGWYSAHEARPTKTADRVRAQAQWLRNAYVAGTGPLGRIDLERRAGGNPSSNTGVDYRRQLAGSAQKDLVRKAYRAAGSPGAALAADVAKLNTGTRITADRRAVDYMKRYTIARGTTPQPVVTLHNTQDGGAVSDQTGWYADQVRRNGEPGSLRQMYVNRGSHCAFSAADEITALEALLAKADTDRWPSTDPRTLNRSVGRYQPELQQVLDLATFEKKTVPPAFTRFTPARFPRPSR</sequence>
<dbReference type="Proteomes" id="UP000634780">
    <property type="component" value="Unassembled WGS sequence"/>
</dbReference>
<gene>
    <name evidence="2" type="ORF">JGB26_25985</name>
</gene>
<accession>A0ABS0XBD6</accession>
<evidence type="ECO:0000259" key="1">
    <source>
        <dbReference type="Pfam" id="PF19878"/>
    </source>
</evidence>
<feature type="domain" description="DUF6351" evidence="1">
    <location>
        <begin position="41"/>
        <end position="177"/>
    </location>
</feature>
<dbReference type="InterPro" id="IPR045556">
    <property type="entry name" value="DUF6351"/>
</dbReference>
<dbReference type="Gene3D" id="3.40.50.1820">
    <property type="entry name" value="alpha/beta hydrolase"/>
    <property type="match status" value="1"/>
</dbReference>
<keyword evidence="3" id="KW-1185">Reference proteome</keyword>
<organism evidence="2 3">
    <name type="scientific">Streptomyces flavofungini</name>
    <dbReference type="NCBI Taxonomy" id="68200"/>
    <lineage>
        <taxon>Bacteria</taxon>
        <taxon>Bacillati</taxon>
        <taxon>Actinomycetota</taxon>
        <taxon>Actinomycetes</taxon>
        <taxon>Kitasatosporales</taxon>
        <taxon>Streptomycetaceae</taxon>
        <taxon>Streptomyces</taxon>
    </lineage>
</organism>
<protein>
    <recommendedName>
        <fullName evidence="1">DUF6351 domain-containing protein</fullName>
    </recommendedName>
</protein>
<evidence type="ECO:0000313" key="3">
    <source>
        <dbReference type="Proteomes" id="UP000634780"/>
    </source>
</evidence>
<dbReference type="SUPFAM" id="SSF53474">
    <property type="entry name" value="alpha/beta-Hydrolases"/>
    <property type="match status" value="1"/>
</dbReference>
<comment type="caution">
    <text evidence="2">The sequence shown here is derived from an EMBL/GenBank/DDBJ whole genome shotgun (WGS) entry which is preliminary data.</text>
</comment>
<evidence type="ECO:0000313" key="2">
    <source>
        <dbReference type="EMBL" id="MBJ3810518.1"/>
    </source>
</evidence>
<reference evidence="2 3" key="1">
    <citation type="submission" date="2020-12" db="EMBL/GenBank/DDBJ databases">
        <title>Streptomyces typhae sp. nov., a novel endophytic actinomycete isolated from the root of cattail pollen (Typha angustifolia L.).</title>
        <authorList>
            <person name="Peng C."/>
            <person name="Liu C."/>
        </authorList>
    </citation>
    <scope>NUCLEOTIDE SEQUENCE [LARGE SCALE GENOMIC DNA]</scope>
    <source>
        <strain evidence="2 3">JCM 4753</strain>
    </source>
</reference>
<proteinExistence type="predicted"/>
<name>A0ABS0XBD6_9ACTN</name>
<dbReference type="InterPro" id="IPR029058">
    <property type="entry name" value="AB_hydrolase_fold"/>
</dbReference>
<dbReference type="EMBL" id="JAEKOZ010000018">
    <property type="protein sequence ID" value="MBJ3810518.1"/>
    <property type="molecule type" value="Genomic_DNA"/>
</dbReference>
<dbReference type="Pfam" id="PF19878">
    <property type="entry name" value="DUF6351"/>
    <property type="match status" value="1"/>
</dbReference>
<dbReference type="RefSeq" id="WP_198897882.1">
    <property type="nucleotide sequence ID" value="NZ_BMVR01000017.1"/>
</dbReference>